<evidence type="ECO:0000259" key="1">
    <source>
        <dbReference type="Pfam" id="PF05239"/>
    </source>
</evidence>
<dbReference type="RefSeq" id="WP_191618344.1">
    <property type="nucleotide sequence ID" value="NZ_JACYFG010000040.1"/>
</dbReference>
<protein>
    <submittedName>
        <fullName evidence="2">PRC-barrel domain-containing protein</fullName>
    </submittedName>
</protein>
<proteinExistence type="predicted"/>
<comment type="caution">
    <text evidence="2">The sequence shown here is derived from an EMBL/GenBank/DDBJ whole genome shotgun (WGS) entry which is preliminary data.</text>
</comment>
<dbReference type="InterPro" id="IPR014747">
    <property type="entry name" value="Bac_photo_RC_H_C"/>
</dbReference>
<organism evidence="2 3">
    <name type="scientific">Pelagicoccus enzymogenes</name>
    <dbReference type="NCBI Taxonomy" id="2773457"/>
    <lineage>
        <taxon>Bacteria</taxon>
        <taxon>Pseudomonadati</taxon>
        <taxon>Verrucomicrobiota</taxon>
        <taxon>Opitutia</taxon>
        <taxon>Puniceicoccales</taxon>
        <taxon>Pelagicoccaceae</taxon>
        <taxon>Pelagicoccus</taxon>
    </lineage>
</organism>
<evidence type="ECO:0000313" key="3">
    <source>
        <dbReference type="Proteomes" id="UP000622317"/>
    </source>
</evidence>
<dbReference type="GO" id="GO:0019684">
    <property type="term" value="P:photosynthesis, light reaction"/>
    <property type="evidence" value="ECO:0007669"/>
    <property type="project" value="InterPro"/>
</dbReference>
<dbReference type="GO" id="GO:0030077">
    <property type="term" value="C:plasma membrane light-harvesting complex"/>
    <property type="evidence" value="ECO:0007669"/>
    <property type="project" value="InterPro"/>
</dbReference>
<dbReference type="AlphaFoldDB" id="A0A927IJ73"/>
<dbReference type="InterPro" id="IPR011033">
    <property type="entry name" value="PRC_barrel-like_sf"/>
</dbReference>
<sequence length="269" mass="32014">MLRSIHDTFGYPVEALDGTLGKVKDTLFDDRHWRMRYLVVDTGRWLPGQKVLVSPHHAKQPETGWQRKHFPVELTKEQIENAPKIEEHEPVSRQYEREYARYYKQSQPYWSGPYTWGFTQEPIFFPPHEEVQSPSRVEREQHSERLDQIAESHLQSAKEVIGYHVDARDDSFGHVEDFIFDDEKWKLQYLVIDTKNWLPGRKSLIDIGWIESIDWKENYATVGLSRKQIENAPKYDPSAPINRDYEKNLYDYYGRPYHWKEDASVLTPM</sequence>
<reference evidence="2" key="1">
    <citation type="submission" date="2020-09" db="EMBL/GenBank/DDBJ databases">
        <title>Pelagicoccus enzymogenes sp. nov. with an EPS production, isolated from marine sediment.</title>
        <authorList>
            <person name="Feng X."/>
        </authorList>
    </citation>
    <scope>NUCLEOTIDE SEQUENCE</scope>
    <source>
        <strain evidence="2">NFK12</strain>
    </source>
</reference>
<evidence type="ECO:0000313" key="2">
    <source>
        <dbReference type="EMBL" id="MBD5781245.1"/>
    </source>
</evidence>
<name>A0A927IJ73_9BACT</name>
<dbReference type="Gene3D" id="3.90.50.10">
    <property type="entry name" value="Photosynthetic Reaction Center, subunit H, domain 2"/>
    <property type="match status" value="2"/>
</dbReference>
<dbReference type="Pfam" id="PF05239">
    <property type="entry name" value="PRC"/>
    <property type="match status" value="1"/>
</dbReference>
<dbReference type="Proteomes" id="UP000622317">
    <property type="component" value="Unassembled WGS sequence"/>
</dbReference>
<feature type="domain" description="PRC-barrel" evidence="1">
    <location>
        <begin position="160"/>
        <end position="215"/>
    </location>
</feature>
<gene>
    <name evidence="2" type="ORF">IEN85_17225</name>
</gene>
<dbReference type="InterPro" id="IPR027275">
    <property type="entry name" value="PRC-brl_dom"/>
</dbReference>
<dbReference type="SUPFAM" id="SSF50346">
    <property type="entry name" value="PRC-barrel domain"/>
    <property type="match status" value="2"/>
</dbReference>
<keyword evidence="3" id="KW-1185">Reference proteome</keyword>
<dbReference type="EMBL" id="JACYFG010000040">
    <property type="protein sequence ID" value="MBD5781245.1"/>
    <property type="molecule type" value="Genomic_DNA"/>
</dbReference>
<accession>A0A927IJ73</accession>